<dbReference type="EMBL" id="CABD030102640">
    <property type="status" value="NOT_ANNOTATED_CDS"/>
    <property type="molecule type" value="Genomic_DNA"/>
</dbReference>
<evidence type="ECO:0000313" key="4">
    <source>
        <dbReference type="Proteomes" id="UP000001519"/>
    </source>
</evidence>
<reference evidence="4" key="1">
    <citation type="submission" date="2011-05" db="EMBL/GenBank/DDBJ databases">
        <title>Insights into the evolution of the great apes provided by the gorilla genome.</title>
        <authorList>
            <person name="Scally A."/>
        </authorList>
    </citation>
    <scope>NUCLEOTIDE SEQUENCE [LARGE SCALE GENOMIC DNA]</scope>
</reference>
<dbReference type="EMBL" id="CABD030102645">
    <property type="status" value="NOT_ANNOTATED_CDS"/>
    <property type="molecule type" value="Genomic_DNA"/>
</dbReference>
<dbReference type="EMBL" id="CABD030102642">
    <property type="status" value="NOT_ANNOTATED_CDS"/>
    <property type="molecule type" value="Genomic_DNA"/>
</dbReference>
<dbReference type="GeneTree" id="ENSGT00940000162066"/>
<evidence type="ECO:0000256" key="1">
    <source>
        <dbReference type="ARBA" id="ARBA00010718"/>
    </source>
</evidence>
<dbReference type="Ensembl" id="ENSGGOT00000006708.3">
    <property type="protein sequence ID" value="ENSGGOP00000006537.3"/>
    <property type="gene ID" value="ENSGGOG00000006678.3"/>
</dbReference>
<dbReference type="InParanoid" id="G3QUX6"/>
<accession>G3QUX6</accession>
<dbReference type="EMBL" id="CABD030102643">
    <property type="status" value="NOT_ANNOTATED_CDS"/>
    <property type="molecule type" value="Genomic_DNA"/>
</dbReference>
<dbReference type="Pfam" id="PF00194">
    <property type="entry name" value="Carb_anhydrase"/>
    <property type="match status" value="2"/>
</dbReference>
<dbReference type="STRING" id="9593.ENSGGOP00000006537"/>
<dbReference type="GO" id="GO:0005737">
    <property type="term" value="C:cytoplasm"/>
    <property type="evidence" value="ECO:0000318"/>
    <property type="project" value="GO_Central"/>
</dbReference>
<name>G3QUX6_GORGO</name>
<dbReference type="PANTHER" id="PTHR18952:SF89">
    <property type="entry name" value="CARBONIC ANHYDRASE 5A, MITOCHONDRIAL"/>
    <property type="match status" value="1"/>
</dbReference>
<dbReference type="PROSITE" id="PS51144">
    <property type="entry name" value="ALPHA_CA_2"/>
    <property type="match status" value="1"/>
</dbReference>
<evidence type="ECO:0000259" key="2">
    <source>
        <dbReference type="PROSITE" id="PS51144"/>
    </source>
</evidence>
<dbReference type="InterPro" id="IPR023561">
    <property type="entry name" value="Carbonic_anhydrase_a-class"/>
</dbReference>
<dbReference type="GO" id="GO:0008270">
    <property type="term" value="F:zinc ion binding"/>
    <property type="evidence" value="ECO:0007669"/>
    <property type="project" value="InterPro"/>
</dbReference>
<reference evidence="3" key="3">
    <citation type="submission" date="2025-08" db="UniProtKB">
        <authorList>
            <consortium name="Ensembl"/>
        </authorList>
    </citation>
    <scope>IDENTIFICATION</scope>
</reference>
<dbReference type="GO" id="GO:0005739">
    <property type="term" value="C:mitochondrion"/>
    <property type="evidence" value="ECO:0000318"/>
    <property type="project" value="GO_Central"/>
</dbReference>
<evidence type="ECO:0000313" key="3">
    <source>
        <dbReference type="Ensembl" id="ENSGGOP00000006537.3"/>
    </source>
</evidence>
<keyword evidence="4" id="KW-1185">Reference proteome</keyword>
<dbReference type="OMA" id="EKAMVNN"/>
<reference evidence="3" key="4">
    <citation type="submission" date="2025-09" db="UniProtKB">
        <authorList>
            <consortium name="Ensembl"/>
        </authorList>
    </citation>
    <scope>IDENTIFICATION</scope>
</reference>
<feature type="domain" description="Alpha-carbonic anhydrase" evidence="2">
    <location>
        <begin position="38"/>
        <end position="254"/>
    </location>
</feature>
<dbReference type="Proteomes" id="UP000001519">
    <property type="component" value="Chromosome 16"/>
</dbReference>
<dbReference type="Gene3D" id="3.10.200.10">
    <property type="entry name" value="Alpha carbonic anhydrase"/>
    <property type="match status" value="2"/>
</dbReference>
<dbReference type="FunCoup" id="G3QUX6">
    <property type="interactions" value="502"/>
</dbReference>
<dbReference type="EMBL" id="CABD030102644">
    <property type="status" value="NOT_ANNOTATED_CDS"/>
    <property type="molecule type" value="Genomic_DNA"/>
</dbReference>
<dbReference type="HOGENOM" id="CLU_039326_5_0_1"/>
<dbReference type="InterPro" id="IPR001148">
    <property type="entry name" value="CA_dom"/>
</dbReference>
<dbReference type="PANTHER" id="PTHR18952">
    <property type="entry name" value="CARBONIC ANHYDRASE"/>
    <property type="match status" value="1"/>
</dbReference>
<comment type="similarity">
    <text evidence="1">Belongs to the alpha-carbonic anhydrase family.</text>
</comment>
<dbReference type="Bgee" id="ENSGGOG00000006678">
    <property type="expression patterns" value="Expressed in liver"/>
</dbReference>
<dbReference type="InterPro" id="IPR036398">
    <property type="entry name" value="CA_dom_sf"/>
</dbReference>
<organism evidence="3 4">
    <name type="scientific">Gorilla gorilla gorilla</name>
    <name type="common">Western lowland gorilla</name>
    <dbReference type="NCBI Taxonomy" id="9595"/>
    <lineage>
        <taxon>Eukaryota</taxon>
        <taxon>Metazoa</taxon>
        <taxon>Chordata</taxon>
        <taxon>Craniata</taxon>
        <taxon>Vertebrata</taxon>
        <taxon>Euteleostomi</taxon>
        <taxon>Mammalia</taxon>
        <taxon>Eutheria</taxon>
        <taxon>Euarchontoglires</taxon>
        <taxon>Primates</taxon>
        <taxon>Haplorrhini</taxon>
        <taxon>Catarrhini</taxon>
        <taxon>Hominidae</taxon>
        <taxon>Gorilla</taxon>
    </lineage>
</organism>
<proteinExistence type="inferred from homology"/>
<dbReference type="EMBL" id="CABD030102638">
    <property type="status" value="NOT_ANNOTATED_CDS"/>
    <property type="molecule type" value="Genomic_DNA"/>
</dbReference>
<protein>
    <recommendedName>
        <fullName evidence="2">Alpha-carbonic anhydrase domain-containing protein</fullName>
    </recommendedName>
</protein>
<dbReference type="GO" id="GO:0004089">
    <property type="term" value="F:carbonate dehydratase activity"/>
    <property type="evidence" value="ECO:0000318"/>
    <property type="project" value="GO_Central"/>
</dbReference>
<dbReference type="AlphaFoldDB" id="G3QUX6"/>
<reference evidence="3 4" key="2">
    <citation type="journal article" date="2012" name="Nature">
        <title>Insights into hominid evolution from the gorilla genome sequence.</title>
        <authorList>
            <person name="Scally A."/>
            <person name="Dutheil J.Y."/>
            <person name="Hillier L.W."/>
            <person name="Jordan G.E."/>
            <person name="Goodhead I."/>
            <person name="Herrero J."/>
            <person name="Hobolth A."/>
            <person name="Lappalainen T."/>
            <person name="Mailund T."/>
            <person name="Marques-Bonet T."/>
            <person name="McCarthy S."/>
            <person name="Montgomery S.H."/>
            <person name="Schwalie P.C."/>
            <person name="Tang Y.A."/>
            <person name="Ward M.C."/>
            <person name="Xue Y."/>
            <person name="Yngvadottir B."/>
            <person name="Alkan C."/>
            <person name="Andersen L.N."/>
            <person name="Ayub Q."/>
            <person name="Ball E.V."/>
            <person name="Beal K."/>
            <person name="Bradley B.J."/>
            <person name="Chen Y."/>
            <person name="Clee C.M."/>
            <person name="Fitzgerald S."/>
            <person name="Graves T.A."/>
            <person name="Gu Y."/>
            <person name="Heath P."/>
            <person name="Heger A."/>
            <person name="Karakoc E."/>
            <person name="Kolb-Kokocinski A."/>
            <person name="Laird G.K."/>
            <person name="Lunter G."/>
            <person name="Meader S."/>
            <person name="Mort M."/>
            <person name="Mullikin J.C."/>
            <person name="Munch K."/>
            <person name="O'Connor T.D."/>
            <person name="Phillips A.D."/>
            <person name="Prado-Martinez J."/>
            <person name="Rogers A.S."/>
            <person name="Sajjadian S."/>
            <person name="Schmidt D."/>
            <person name="Shaw K."/>
            <person name="Simpson J.T."/>
            <person name="Stenson P.D."/>
            <person name="Turner D.J."/>
            <person name="Vigilant L."/>
            <person name="Vilella A.J."/>
            <person name="Whitener W."/>
            <person name="Zhu B."/>
            <person name="Cooper D.N."/>
            <person name="de Jong P."/>
            <person name="Dermitzakis E.T."/>
            <person name="Eichler E.E."/>
            <person name="Flicek P."/>
            <person name="Goldman N."/>
            <person name="Mundy N.I."/>
            <person name="Ning Z."/>
            <person name="Odom D.T."/>
            <person name="Ponting C.P."/>
            <person name="Quail M.A."/>
            <person name="Ryder O.A."/>
            <person name="Searle S.M."/>
            <person name="Warren W.C."/>
            <person name="Wilson R.K."/>
            <person name="Schierup M.H."/>
            <person name="Rogers J."/>
            <person name="Tyler-Smith C."/>
            <person name="Durbin R."/>
        </authorList>
    </citation>
    <scope>NUCLEOTIDE SEQUENCE [LARGE SCALE GENOMIC DNA]</scope>
</reference>
<dbReference type="EMBL" id="CABD030102639">
    <property type="status" value="NOT_ANNOTATED_CDS"/>
    <property type="molecule type" value="Genomic_DNA"/>
</dbReference>
<sequence length="263" mass="30028">MLGRNTWKTSAFSLVEQMWAPLWSRSMRPGRWCSQRSCAWQTSNNTLHPLWTVPVSVPGGTRQSPINIQWRDSVYDPQLKPLRVSYDAASCLYVWNTGYLFQVEFDDATEASGISGGPLENHYRLKQFHFHWGAVNEGGSEHTVDGHAYPAEVCRRGLIAHICTLSIRDGVSPCWPGWSQTADFRCWDYRRESPRTPGGWLTLHSYQAHPGCPLFQLSAFRTLLFSALGEEEKMMVNNFRPLQPLMNRKVWASFQATNEGTRS</sequence>
<dbReference type="SUPFAM" id="SSF51069">
    <property type="entry name" value="Carbonic anhydrase"/>
    <property type="match status" value="1"/>
</dbReference>
<dbReference type="SMART" id="SM01057">
    <property type="entry name" value="Carb_anhydrase"/>
    <property type="match status" value="1"/>
</dbReference>
<dbReference type="EMBL" id="CABD030102641">
    <property type="status" value="NOT_ANNOTATED_CDS"/>
    <property type="molecule type" value="Genomic_DNA"/>
</dbReference>